<feature type="region of interest" description="Disordered" evidence="1">
    <location>
        <begin position="54"/>
        <end position="73"/>
    </location>
</feature>
<dbReference type="EMBL" id="ML976618">
    <property type="protein sequence ID" value="KAF1842520.1"/>
    <property type="molecule type" value="Genomic_DNA"/>
</dbReference>
<dbReference type="GeneID" id="63854559"/>
<dbReference type="AlphaFoldDB" id="A0A9P4GBH0"/>
<evidence type="ECO:0000256" key="1">
    <source>
        <dbReference type="SAM" id="MobiDB-lite"/>
    </source>
</evidence>
<name>A0A9P4GBH0_9PLEO</name>
<gene>
    <name evidence="2" type="ORF">K460DRAFT_409927</name>
</gene>
<evidence type="ECO:0000313" key="2">
    <source>
        <dbReference type="EMBL" id="KAF1842520.1"/>
    </source>
</evidence>
<sequence>MSDDDADGVVEDGDGVDDIELSIEEEMSDDDADADGVVEDCDGVDDTELSIEEMTDDDADGVIEDGDGVDDTELSIEDDALVLDRLCADELTDVEELEAELVDSGAELVEELTGVEELVEEEITVEEIEAELVEETSVDELEDDRLCEDDCDREELLLDLAVEVEDLVVAEVLDELTVLHFPKPFWQVLASQ</sequence>
<proteinExistence type="predicted"/>
<protein>
    <submittedName>
        <fullName evidence="2">Uncharacterized protein</fullName>
    </submittedName>
</protein>
<keyword evidence="3" id="KW-1185">Reference proteome</keyword>
<dbReference type="Proteomes" id="UP000800039">
    <property type="component" value="Unassembled WGS sequence"/>
</dbReference>
<comment type="caution">
    <text evidence="2">The sequence shown here is derived from an EMBL/GenBank/DDBJ whole genome shotgun (WGS) entry which is preliminary data.</text>
</comment>
<organism evidence="2 3">
    <name type="scientific">Cucurbitaria berberidis CBS 394.84</name>
    <dbReference type="NCBI Taxonomy" id="1168544"/>
    <lineage>
        <taxon>Eukaryota</taxon>
        <taxon>Fungi</taxon>
        <taxon>Dikarya</taxon>
        <taxon>Ascomycota</taxon>
        <taxon>Pezizomycotina</taxon>
        <taxon>Dothideomycetes</taxon>
        <taxon>Pleosporomycetidae</taxon>
        <taxon>Pleosporales</taxon>
        <taxon>Pleosporineae</taxon>
        <taxon>Cucurbitariaceae</taxon>
        <taxon>Cucurbitaria</taxon>
    </lineage>
</organism>
<reference evidence="2" key="1">
    <citation type="submission" date="2020-01" db="EMBL/GenBank/DDBJ databases">
        <authorList>
            <consortium name="DOE Joint Genome Institute"/>
            <person name="Haridas S."/>
            <person name="Albert R."/>
            <person name="Binder M."/>
            <person name="Bloem J."/>
            <person name="Labutti K."/>
            <person name="Salamov A."/>
            <person name="Andreopoulos B."/>
            <person name="Baker S.E."/>
            <person name="Barry K."/>
            <person name="Bills G."/>
            <person name="Bluhm B.H."/>
            <person name="Cannon C."/>
            <person name="Castanera R."/>
            <person name="Culley D.E."/>
            <person name="Daum C."/>
            <person name="Ezra D."/>
            <person name="Gonzalez J.B."/>
            <person name="Henrissat B."/>
            <person name="Kuo A."/>
            <person name="Liang C."/>
            <person name="Lipzen A."/>
            <person name="Lutzoni F."/>
            <person name="Magnuson J."/>
            <person name="Mondo S."/>
            <person name="Nolan M."/>
            <person name="Ohm R."/>
            <person name="Pangilinan J."/>
            <person name="Park H.-J."/>
            <person name="Ramirez L."/>
            <person name="Alfaro M."/>
            <person name="Sun H."/>
            <person name="Tritt A."/>
            <person name="Yoshinaga Y."/>
            <person name="Zwiers L.-H."/>
            <person name="Turgeon B.G."/>
            <person name="Goodwin S.B."/>
            <person name="Spatafora J.W."/>
            <person name="Crous P.W."/>
            <person name="Grigoriev I.V."/>
        </authorList>
    </citation>
    <scope>NUCLEOTIDE SEQUENCE</scope>
    <source>
        <strain evidence="2">CBS 394.84</strain>
    </source>
</reference>
<evidence type="ECO:0000313" key="3">
    <source>
        <dbReference type="Proteomes" id="UP000800039"/>
    </source>
</evidence>
<accession>A0A9P4GBH0</accession>
<dbReference type="RefSeq" id="XP_040785083.1">
    <property type="nucleotide sequence ID" value="XM_040937309.1"/>
</dbReference>